<dbReference type="KEGG" id="mtr:11411174"/>
<keyword evidence="4" id="KW-0325">Glycoprotein</keyword>
<proteinExistence type="predicted"/>
<dbReference type="Proteomes" id="UP000002051">
    <property type="component" value="Chromosome 8"/>
</dbReference>
<dbReference type="ExpressionAtlas" id="G7LCG3">
    <property type="expression patterns" value="differential"/>
</dbReference>
<accession>G7LCG3</accession>
<dbReference type="PANTHER" id="PTHR20961">
    <property type="entry name" value="GLYCOSYLTRANSFERASE"/>
    <property type="match status" value="1"/>
</dbReference>
<dbReference type="GO" id="GO:0016763">
    <property type="term" value="F:pentosyltransferase activity"/>
    <property type="evidence" value="ECO:0007669"/>
    <property type="project" value="UniProtKB-ARBA"/>
</dbReference>
<dbReference type="PANTHER" id="PTHR20961:SF5">
    <property type="entry name" value="GLYCOSYLTRANSFERASE-RELATED"/>
    <property type="match status" value="1"/>
</dbReference>
<feature type="domain" description="Glycosyltransferase 61 catalytic" evidence="6">
    <location>
        <begin position="363"/>
        <end position="468"/>
    </location>
</feature>
<evidence type="ECO:0000256" key="4">
    <source>
        <dbReference type="ARBA" id="ARBA00023180"/>
    </source>
</evidence>
<keyword evidence="2" id="KW-0328">Glycosyltransferase</keyword>
<dbReference type="GO" id="GO:0000139">
    <property type="term" value="C:Golgi membrane"/>
    <property type="evidence" value="ECO:0007669"/>
    <property type="project" value="UniProtKB-SubCell"/>
</dbReference>
<dbReference type="OrthoDB" id="529273at2759"/>
<evidence type="ECO:0000313" key="8">
    <source>
        <dbReference type="EnsemblPlants" id="AET05529"/>
    </source>
</evidence>
<dbReference type="EMBL" id="CM001224">
    <property type="protein sequence ID" value="AET05529.1"/>
    <property type="molecule type" value="Genomic_DNA"/>
</dbReference>
<dbReference type="Pfam" id="PF04577">
    <property type="entry name" value="Glyco_transf_61"/>
    <property type="match status" value="1"/>
</dbReference>
<evidence type="ECO:0000313" key="7">
    <source>
        <dbReference type="EMBL" id="AET05529.1"/>
    </source>
</evidence>
<dbReference type="EnsemblPlants" id="AET05529">
    <property type="protein sequence ID" value="AET05529"/>
    <property type="gene ID" value="MTR_8g106640"/>
</dbReference>
<evidence type="ECO:0000256" key="3">
    <source>
        <dbReference type="ARBA" id="ARBA00022679"/>
    </source>
</evidence>
<keyword evidence="9" id="KW-1185">Reference proteome</keyword>
<sequence length="566" mass="64552">MIYNTIFAKSFSRYEQKKLGYGAFVGFLLIVLSLCIFKPYLGPIYDLNIKLSIGVDTKLLMVNDTSGSLKIAEDDRIVPKNPVNATRISHLSDDRIAPKNPVNATRISHLSDDRIVPKNPVNATRISHLSDDRIAPKNPVNATRISPQMAKDNATKTLINDTSISPPKAEVEKLETRKVEQEQPLCVSEARTEYCQTQGDIRVHGKSSSVYIVSRKTNSLAENVSWIIRPYARKSDAYTMSSVTKWSVKTVKPTHQVSQCTKYHSIPAVIFSTAGYTGNHFHEFSDIVIPLFLTCRQFNGQVQLIITDKKSWWISKHQAFLKKLSNYEIIDIDRDDELHCFPKVIIGLKRYHKELSIDPQKYSYSIKDFRDFLRSSYSLKRVSAIKIRDIGNQSKKPRLLILSRKTSRSFTNTNQIAKMAKGLGFRVIVMEAGRNMRSIANVVNSCDVLMGVHGAGLTNILFLPQNAIFIQVVPFGGMQVEWLATNDFARPSEDMNIKYLEYKIRLDESTLIQQYPLDHMIIKDPSSIEKQGWEAFRSVYFDKQNVRLDVNRFRPTLQKALELLHQ</sequence>
<protein>
    <submittedName>
        <fullName evidence="7">Glycosyltransferase family 61 protein</fullName>
    </submittedName>
</protein>
<dbReference type="GO" id="GO:0016757">
    <property type="term" value="F:glycosyltransferase activity"/>
    <property type="evidence" value="ECO:0000318"/>
    <property type="project" value="GO_Central"/>
</dbReference>
<feature type="transmembrane region" description="Helical" evidence="5">
    <location>
        <begin position="21"/>
        <end position="41"/>
    </location>
</feature>
<dbReference type="InterPro" id="IPR049625">
    <property type="entry name" value="Glyco_transf_61_cat"/>
</dbReference>
<name>G7LCG3_MEDTR</name>
<dbReference type="eggNOG" id="KOG4698">
    <property type="taxonomic scope" value="Eukaryota"/>
</dbReference>
<keyword evidence="3" id="KW-0808">Transferase</keyword>
<evidence type="ECO:0000256" key="5">
    <source>
        <dbReference type="SAM" id="Phobius"/>
    </source>
</evidence>
<dbReference type="AlphaFoldDB" id="G7LCG3"/>
<evidence type="ECO:0000256" key="1">
    <source>
        <dbReference type="ARBA" id="ARBA00004323"/>
    </source>
</evidence>
<keyword evidence="5" id="KW-0812">Transmembrane</keyword>
<comment type="subcellular location">
    <subcellularLocation>
        <location evidence="1">Golgi apparatus membrane</location>
        <topology evidence="1">Single-pass type II membrane protein</topology>
    </subcellularLocation>
</comment>
<keyword evidence="5" id="KW-0472">Membrane</keyword>
<reference evidence="8" key="3">
    <citation type="submission" date="2015-04" db="UniProtKB">
        <authorList>
            <consortium name="EnsemblPlants"/>
        </authorList>
    </citation>
    <scope>IDENTIFICATION</scope>
    <source>
        <strain evidence="8">cv. Jemalong A17</strain>
    </source>
</reference>
<evidence type="ECO:0000256" key="2">
    <source>
        <dbReference type="ARBA" id="ARBA00022676"/>
    </source>
</evidence>
<organism evidence="7 9">
    <name type="scientific">Medicago truncatula</name>
    <name type="common">Barrel medic</name>
    <name type="synonym">Medicago tribuloides</name>
    <dbReference type="NCBI Taxonomy" id="3880"/>
    <lineage>
        <taxon>Eukaryota</taxon>
        <taxon>Viridiplantae</taxon>
        <taxon>Streptophyta</taxon>
        <taxon>Embryophyta</taxon>
        <taxon>Tracheophyta</taxon>
        <taxon>Spermatophyta</taxon>
        <taxon>Magnoliopsida</taxon>
        <taxon>eudicotyledons</taxon>
        <taxon>Gunneridae</taxon>
        <taxon>Pentapetalae</taxon>
        <taxon>rosids</taxon>
        <taxon>fabids</taxon>
        <taxon>Fabales</taxon>
        <taxon>Fabaceae</taxon>
        <taxon>Papilionoideae</taxon>
        <taxon>50 kb inversion clade</taxon>
        <taxon>NPAAA clade</taxon>
        <taxon>Hologalegina</taxon>
        <taxon>IRL clade</taxon>
        <taxon>Trifolieae</taxon>
        <taxon>Medicago</taxon>
    </lineage>
</organism>
<evidence type="ECO:0000313" key="9">
    <source>
        <dbReference type="Proteomes" id="UP000002051"/>
    </source>
</evidence>
<dbReference type="InterPro" id="IPR007657">
    <property type="entry name" value="Glycosyltransferase_61"/>
</dbReference>
<gene>
    <name evidence="8" type="primary">11411174</name>
    <name evidence="7" type="ordered locus">MTR_8g106640</name>
</gene>
<evidence type="ECO:0000259" key="6">
    <source>
        <dbReference type="Pfam" id="PF04577"/>
    </source>
</evidence>
<reference evidence="7 9" key="1">
    <citation type="journal article" date="2011" name="Nature">
        <title>The Medicago genome provides insight into the evolution of rhizobial symbioses.</title>
        <authorList>
            <person name="Young N.D."/>
            <person name="Debelle F."/>
            <person name="Oldroyd G.E."/>
            <person name="Geurts R."/>
            <person name="Cannon S.B."/>
            <person name="Udvardi M.K."/>
            <person name="Benedito V.A."/>
            <person name="Mayer K.F."/>
            <person name="Gouzy J."/>
            <person name="Schoof H."/>
            <person name="Van de Peer Y."/>
            <person name="Proost S."/>
            <person name="Cook D.R."/>
            <person name="Meyers B.C."/>
            <person name="Spannagl M."/>
            <person name="Cheung F."/>
            <person name="De Mita S."/>
            <person name="Krishnakumar V."/>
            <person name="Gundlach H."/>
            <person name="Zhou S."/>
            <person name="Mudge J."/>
            <person name="Bharti A.K."/>
            <person name="Murray J.D."/>
            <person name="Naoumkina M.A."/>
            <person name="Rosen B."/>
            <person name="Silverstein K.A."/>
            <person name="Tang H."/>
            <person name="Rombauts S."/>
            <person name="Zhao P.X."/>
            <person name="Zhou P."/>
            <person name="Barbe V."/>
            <person name="Bardou P."/>
            <person name="Bechner M."/>
            <person name="Bellec A."/>
            <person name="Berger A."/>
            <person name="Berges H."/>
            <person name="Bidwell S."/>
            <person name="Bisseling T."/>
            <person name="Choisne N."/>
            <person name="Couloux A."/>
            <person name="Denny R."/>
            <person name="Deshpande S."/>
            <person name="Dai X."/>
            <person name="Doyle J.J."/>
            <person name="Dudez A.M."/>
            <person name="Farmer A.D."/>
            <person name="Fouteau S."/>
            <person name="Franken C."/>
            <person name="Gibelin C."/>
            <person name="Gish J."/>
            <person name="Goldstein S."/>
            <person name="Gonzalez A.J."/>
            <person name="Green P.J."/>
            <person name="Hallab A."/>
            <person name="Hartog M."/>
            <person name="Hua A."/>
            <person name="Humphray S.J."/>
            <person name="Jeong D.H."/>
            <person name="Jing Y."/>
            <person name="Jocker A."/>
            <person name="Kenton S.M."/>
            <person name="Kim D.J."/>
            <person name="Klee K."/>
            <person name="Lai H."/>
            <person name="Lang C."/>
            <person name="Lin S."/>
            <person name="Macmil S.L."/>
            <person name="Magdelenat G."/>
            <person name="Matthews L."/>
            <person name="McCorrison J."/>
            <person name="Monaghan E.L."/>
            <person name="Mun J.H."/>
            <person name="Najar F.Z."/>
            <person name="Nicholson C."/>
            <person name="Noirot C."/>
            <person name="O'Bleness M."/>
            <person name="Paule C.R."/>
            <person name="Poulain J."/>
            <person name="Prion F."/>
            <person name="Qin B."/>
            <person name="Qu C."/>
            <person name="Retzel E.F."/>
            <person name="Riddle C."/>
            <person name="Sallet E."/>
            <person name="Samain S."/>
            <person name="Samson N."/>
            <person name="Sanders I."/>
            <person name="Saurat O."/>
            <person name="Scarpelli C."/>
            <person name="Schiex T."/>
            <person name="Segurens B."/>
            <person name="Severin A.J."/>
            <person name="Sherrier D.J."/>
            <person name="Shi R."/>
            <person name="Sims S."/>
            <person name="Singer S.R."/>
            <person name="Sinharoy S."/>
            <person name="Sterck L."/>
            <person name="Viollet A."/>
            <person name="Wang B.B."/>
            <person name="Wang K."/>
            <person name="Wang M."/>
            <person name="Wang X."/>
            <person name="Warfsmann J."/>
            <person name="Weissenbach J."/>
            <person name="White D.D."/>
            <person name="White J.D."/>
            <person name="Wiley G.B."/>
            <person name="Wincker P."/>
            <person name="Xing Y."/>
            <person name="Yang L."/>
            <person name="Yao Z."/>
            <person name="Ying F."/>
            <person name="Zhai J."/>
            <person name="Zhou L."/>
            <person name="Zuber A."/>
            <person name="Denarie J."/>
            <person name="Dixon R.A."/>
            <person name="May G.D."/>
            <person name="Schwartz D.C."/>
            <person name="Rogers J."/>
            <person name="Quetier F."/>
            <person name="Town C.D."/>
            <person name="Roe B.A."/>
        </authorList>
    </citation>
    <scope>NUCLEOTIDE SEQUENCE [LARGE SCALE GENOMIC DNA]</scope>
    <source>
        <strain evidence="7">A17</strain>
        <strain evidence="8 9">cv. Jemalong A17</strain>
    </source>
</reference>
<keyword evidence="5" id="KW-1133">Transmembrane helix</keyword>
<dbReference type="STRING" id="3880.G7LCG3"/>
<reference evidence="7 9" key="2">
    <citation type="journal article" date="2014" name="BMC Genomics">
        <title>An improved genome release (version Mt4.0) for the model legume Medicago truncatula.</title>
        <authorList>
            <person name="Tang H."/>
            <person name="Krishnakumar V."/>
            <person name="Bidwell S."/>
            <person name="Rosen B."/>
            <person name="Chan A."/>
            <person name="Zhou S."/>
            <person name="Gentzbittel L."/>
            <person name="Childs K.L."/>
            <person name="Yandell M."/>
            <person name="Gundlach H."/>
            <person name="Mayer K.F."/>
            <person name="Schwartz D.C."/>
            <person name="Town C.D."/>
        </authorList>
    </citation>
    <scope>GENOME REANNOTATION</scope>
    <source>
        <strain evidence="7">A17</strain>
        <strain evidence="8 9">cv. Jemalong A17</strain>
    </source>
</reference>